<comment type="caution">
    <text evidence="2">The sequence shown here is derived from an EMBL/GenBank/DDBJ whole genome shotgun (WGS) entry which is preliminary data.</text>
</comment>
<evidence type="ECO:0000256" key="1">
    <source>
        <dbReference type="SAM" id="Phobius"/>
    </source>
</evidence>
<feature type="transmembrane region" description="Helical" evidence="1">
    <location>
        <begin position="97"/>
        <end position="118"/>
    </location>
</feature>
<gene>
    <name evidence="2" type="ORF">LY79DRAFT_547249</name>
</gene>
<organism evidence="2 3">
    <name type="scientific">Colletotrichum navitas</name>
    <dbReference type="NCBI Taxonomy" id="681940"/>
    <lineage>
        <taxon>Eukaryota</taxon>
        <taxon>Fungi</taxon>
        <taxon>Dikarya</taxon>
        <taxon>Ascomycota</taxon>
        <taxon>Pezizomycotina</taxon>
        <taxon>Sordariomycetes</taxon>
        <taxon>Hypocreomycetidae</taxon>
        <taxon>Glomerellales</taxon>
        <taxon>Glomerellaceae</taxon>
        <taxon>Colletotrichum</taxon>
        <taxon>Colletotrichum graminicola species complex</taxon>
    </lineage>
</organism>
<evidence type="ECO:0000313" key="2">
    <source>
        <dbReference type="EMBL" id="KAK1595280.1"/>
    </source>
</evidence>
<dbReference type="GeneID" id="85441548"/>
<accession>A0AAD8V8B4</accession>
<sequence>MARNAPPPASLTNGINVSLVDAGSVAHHHRDGRSEYIIALAKDDLSAVASTFPVVLHLAVFLFLVSHIAVFSSPVSPRGHPRCFSSPSERYHHRVRVGCAFDTLWFLSSFLLAPYYSIIAA</sequence>
<dbReference type="Proteomes" id="UP001230504">
    <property type="component" value="Unassembled WGS sequence"/>
</dbReference>
<keyword evidence="3" id="KW-1185">Reference proteome</keyword>
<name>A0AAD8V8B4_9PEZI</name>
<reference evidence="2" key="1">
    <citation type="submission" date="2021-06" db="EMBL/GenBank/DDBJ databases">
        <title>Comparative genomics, transcriptomics and evolutionary studies reveal genomic signatures of adaptation to plant cell wall in hemibiotrophic fungi.</title>
        <authorList>
            <consortium name="DOE Joint Genome Institute"/>
            <person name="Baroncelli R."/>
            <person name="Diaz J.F."/>
            <person name="Benocci T."/>
            <person name="Peng M."/>
            <person name="Battaglia E."/>
            <person name="Haridas S."/>
            <person name="Andreopoulos W."/>
            <person name="Labutti K."/>
            <person name="Pangilinan J."/>
            <person name="Floch G.L."/>
            <person name="Makela M.R."/>
            <person name="Henrissat B."/>
            <person name="Grigoriev I.V."/>
            <person name="Crouch J.A."/>
            <person name="De Vries R.P."/>
            <person name="Sukno S.A."/>
            <person name="Thon M.R."/>
        </authorList>
    </citation>
    <scope>NUCLEOTIDE SEQUENCE</scope>
    <source>
        <strain evidence="2">CBS 125086</strain>
    </source>
</reference>
<proteinExistence type="predicted"/>
<evidence type="ECO:0000313" key="3">
    <source>
        <dbReference type="Proteomes" id="UP001230504"/>
    </source>
</evidence>
<dbReference type="EMBL" id="JAHLJV010000016">
    <property type="protein sequence ID" value="KAK1595280.1"/>
    <property type="molecule type" value="Genomic_DNA"/>
</dbReference>
<keyword evidence="1" id="KW-1133">Transmembrane helix</keyword>
<keyword evidence="1" id="KW-0812">Transmembrane</keyword>
<dbReference type="RefSeq" id="XP_060416327.1">
    <property type="nucleotide sequence ID" value="XM_060557308.1"/>
</dbReference>
<dbReference type="AlphaFoldDB" id="A0AAD8V8B4"/>
<keyword evidence="1" id="KW-0472">Membrane</keyword>
<feature type="transmembrane region" description="Helical" evidence="1">
    <location>
        <begin position="54"/>
        <end position="76"/>
    </location>
</feature>
<protein>
    <submittedName>
        <fullName evidence="2">Uncharacterized protein</fullName>
    </submittedName>
</protein>